<dbReference type="PANTHER" id="PTHR37817:SF1">
    <property type="entry name" value="N-ACETYLTRANSFERASE EIS"/>
    <property type="match status" value="1"/>
</dbReference>
<dbReference type="InterPro" id="IPR022902">
    <property type="entry name" value="NAcTrfase_Eis"/>
</dbReference>
<evidence type="ECO:0000313" key="6">
    <source>
        <dbReference type="EMBL" id="MBP0460144.1"/>
    </source>
</evidence>
<dbReference type="AlphaFoldDB" id="A0A940MF81"/>
<comment type="caution">
    <text evidence="4">Lacks conserved residue(s) required for the propagation of feature annotation.</text>
</comment>
<accession>A0A940MF81</accession>
<evidence type="ECO:0000256" key="3">
    <source>
        <dbReference type="ARBA" id="ARBA00023315"/>
    </source>
</evidence>
<dbReference type="NCBIfam" id="NF002367">
    <property type="entry name" value="PRK01346.1-4"/>
    <property type="match status" value="1"/>
</dbReference>
<dbReference type="EMBL" id="JAGIQL010000101">
    <property type="protein sequence ID" value="MBP0460144.1"/>
    <property type="molecule type" value="Genomic_DNA"/>
</dbReference>
<comment type="similarity">
    <text evidence="1 4">Belongs to the acetyltransferase Eis family.</text>
</comment>
<dbReference type="PANTHER" id="PTHR37817">
    <property type="entry name" value="N-ACETYLTRANSFERASE EIS"/>
    <property type="match status" value="1"/>
</dbReference>
<feature type="domain" description="N-acetyltransferase" evidence="5">
    <location>
        <begin position="3"/>
        <end position="154"/>
    </location>
</feature>
<feature type="binding site" evidence="4">
    <location>
        <begin position="91"/>
        <end position="96"/>
    </location>
    <ligand>
        <name>acetyl-CoA</name>
        <dbReference type="ChEBI" id="CHEBI:57288"/>
    </ligand>
</feature>
<dbReference type="Gene3D" id="3.30.1050.10">
    <property type="entry name" value="SCP2 sterol-binding domain"/>
    <property type="match status" value="1"/>
</dbReference>
<dbReference type="Pfam" id="PF13527">
    <property type="entry name" value="Acetyltransf_9"/>
    <property type="match status" value="1"/>
</dbReference>
<dbReference type="Pfam" id="PF13530">
    <property type="entry name" value="SCP2_2"/>
    <property type="match status" value="1"/>
</dbReference>
<dbReference type="GO" id="GO:0030649">
    <property type="term" value="P:aminoglycoside antibiotic catabolic process"/>
    <property type="evidence" value="ECO:0007669"/>
    <property type="project" value="TreeGrafter"/>
</dbReference>
<dbReference type="Proteomes" id="UP000670475">
    <property type="component" value="Unassembled WGS sequence"/>
</dbReference>
<evidence type="ECO:0000259" key="5">
    <source>
        <dbReference type="PROSITE" id="PS51186"/>
    </source>
</evidence>
<evidence type="ECO:0000256" key="2">
    <source>
        <dbReference type="ARBA" id="ARBA00022679"/>
    </source>
</evidence>
<comment type="caution">
    <text evidence="6">The sequence shown here is derived from an EMBL/GenBank/DDBJ whole genome shotgun (WGS) entry which is preliminary data.</text>
</comment>
<dbReference type="InterPro" id="IPR000182">
    <property type="entry name" value="GNAT_dom"/>
</dbReference>
<reference evidence="6" key="1">
    <citation type="submission" date="2021-03" db="EMBL/GenBank/DDBJ databases">
        <title>Whole genome sequence of Streptomyces bomunensis MMS17-BM035.</title>
        <authorList>
            <person name="Lee J.H."/>
        </authorList>
    </citation>
    <scope>NUCLEOTIDE SEQUENCE</scope>
    <source>
        <strain evidence="6">MMS17-BM035</strain>
    </source>
</reference>
<dbReference type="RefSeq" id="WP_209342505.1">
    <property type="nucleotide sequence ID" value="NZ_JAGIQL010000101.1"/>
</dbReference>
<evidence type="ECO:0000256" key="1">
    <source>
        <dbReference type="ARBA" id="ARBA00009213"/>
    </source>
</evidence>
<feature type="active site" description="Proton acceptor; via carboxylate" evidence="4">
    <location>
        <position position="413"/>
    </location>
</feature>
<dbReference type="PROSITE" id="PS51186">
    <property type="entry name" value="GNAT"/>
    <property type="match status" value="1"/>
</dbReference>
<keyword evidence="3 4" id="KW-0012">Acyltransferase</keyword>
<dbReference type="GO" id="GO:0034069">
    <property type="term" value="F:aminoglycoside N-acetyltransferase activity"/>
    <property type="evidence" value="ECO:0007669"/>
    <property type="project" value="TreeGrafter"/>
</dbReference>
<dbReference type="InterPro" id="IPR041380">
    <property type="entry name" value="Acetyltransf_17"/>
</dbReference>
<dbReference type="InterPro" id="IPR016181">
    <property type="entry name" value="Acyl_CoA_acyltransferase"/>
</dbReference>
<dbReference type="HAMAP" id="MF_01812">
    <property type="entry name" value="Eis"/>
    <property type="match status" value="1"/>
</dbReference>
<keyword evidence="2 4" id="KW-0808">Transferase</keyword>
<evidence type="ECO:0000256" key="4">
    <source>
        <dbReference type="HAMAP-Rule" id="MF_01812"/>
    </source>
</evidence>
<comment type="subunit">
    <text evidence="4">Homohexamer; trimer of dimers.</text>
</comment>
<dbReference type="Gene3D" id="3.40.630.30">
    <property type="match status" value="2"/>
</dbReference>
<dbReference type="SUPFAM" id="SSF55718">
    <property type="entry name" value="SCP-like"/>
    <property type="match status" value="1"/>
</dbReference>
<proteinExistence type="inferred from homology"/>
<evidence type="ECO:0000313" key="7">
    <source>
        <dbReference type="Proteomes" id="UP000670475"/>
    </source>
</evidence>
<dbReference type="InterPro" id="IPR036527">
    <property type="entry name" value="SCP2_sterol-bd_dom_sf"/>
</dbReference>
<keyword evidence="7" id="KW-1185">Reference proteome</keyword>
<feature type="binding site" evidence="4">
    <location>
        <begin position="83"/>
        <end position="85"/>
    </location>
    <ligand>
        <name>acetyl-CoA</name>
        <dbReference type="ChEBI" id="CHEBI:57288"/>
    </ligand>
</feature>
<dbReference type="InterPro" id="IPR025559">
    <property type="entry name" value="Eis_dom"/>
</dbReference>
<dbReference type="SUPFAM" id="SSF55729">
    <property type="entry name" value="Acyl-CoA N-acyltransferases (Nat)"/>
    <property type="match status" value="1"/>
</dbReference>
<protein>
    <submittedName>
        <fullName evidence="6">GNAT family N-acetyltransferase</fullName>
    </submittedName>
</protein>
<gene>
    <name evidence="6" type="ORF">JFN87_22000</name>
</gene>
<name>A0A940MF81_9ACTN</name>
<organism evidence="6 7">
    <name type="scientific">Streptomyces montanisoli</name>
    <dbReference type="NCBI Taxonomy" id="2798581"/>
    <lineage>
        <taxon>Bacteria</taxon>
        <taxon>Bacillati</taxon>
        <taxon>Actinomycetota</taxon>
        <taxon>Actinomycetes</taxon>
        <taxon>Kitasatosporales</taxon>
        <taxon>Streptomycetaceae</taxon>
        <taxon>Streptomyces</taxon>
    </lineage>
</organism>
<dbReference type="InterPro" id="IPR051554">
    <property type="entry name" value="Acetyltransferase_Eis"/>
</dbReference>
<dbReference type="Pfam" id="PF17668">
    <property type="entry name" value="Acetyltransf_17"/>
    <property type="match status" value="1"/>
</dbReference>
<sequence>MSVEVRQVTESEFADWSRAVSTGFLSPAPLPDEVVASRLSGTDLTRTRGAFDAGRCVGTYRSFPQELTVVGGAVVPSDAISNVTVTASHRRRGLLTRMIGADLAAAKERGEVVATLIAAEYRIYGRYGFGRATRTARWSVDVPRTGLGPGWAGPDDGGRIDLVDADEVRKIGPAFHDRWRVLQPGAIDRDERWWRVNTGQEPSVPPFEEPFYAVYRSAAGEVEGLAAYTVDGRWNEAKQPVNTVTVRRLNATTTAGERALWLFLCSLDWVVGVNAGERAPDDLLPYYLPDPRAARLTGTADYLWLRVLDTVRALEARTYAVDGTLVLDVRDEAGLAGGRYRLDAEPGGATCAPTRESADLTLDVSALGALYLGDETPTRLAALGEVAEERAGALARAESLFHTPRRPWCPDMF</sequence>
<feature type="active site" description="Proton donor" evidence="4">
    <location>
        <position position="124"/>
    </location>
</feature>